<name>A0AA96LE78_9BACL</name>
<dbReference type="GO" id="GO:0006402">
    <property type="term" value="P:mRNA catabolic process"/>
    <property type="evidence" value="ECO:0007669"/>
    <property type="project" value="InterPro"/>
</dbReference>
<evidence type="ECO:0000313" key="6">
    <source>
        <dbReference type="EMBL" id="WNQ11603.1"/>
    </source>
</evidence>
<dbReference type="Pfam" id="PF02599">
    <property type="entry name" value="CsrA"/>
    <property type="match status" value="1"/>
</dbReference>
<accession>A0AA96LE78</accession>
<comment type="similarity">
    <text evidence="5">Belongs to the CsrA/RsmA family.</text>
</comment>
<dbReference type="KEGG" id="paun:MJA45_00545"/>
<dbReference type="Gene3D" id="2.60.40.4380">
    <property type="entry name" value="Translational regulator CsrA"/>
    <property type="match status" value="1"/>
</dbReference>
<dbReference type="PANTHER" id="PTHR34984">
    <property type="entry name" value="CARBON STORAGE REGULATOR"/>
    <property type="match status" value="1"/>
</dbReference>
<dbReference type="Proteomes" id="UP001305702">
    <property type="component" value="Chromosome"/>
</dbReference>
<dbReference type="GO" id="GO:0005829">
    <property type="term" value="C:cytosol"/>
    <property type="evidence" value="ECO:0007669"/>
    <property type="project" value="TreeGrafter"/>
</dbReference>
<dbReference type="InterPro" id="IPR036107">
    <property type="entry name" value="CsrA_sf"/>
</dbReference>
<keyword evidence="2 5" id="KW-0678">Repressor</keyword>
<sequence>MLVLSRKKGESIMIGEGIELIVLGTEGDTVKIGINAPKQVEVYRKEVYLAIQQSNREASRSSLIGRDLSGLIRKTEK</sequence>
<dbReference type="RefSeq" id="WP_315605380.1">
    <property type="nucleotide sequence ID" value="NZ_CP130318.1"/>
</dbReference>
<gene>
    <name evidence="5 6" type="primary">csrA</name>
    <name evidence="6" type="ORF">MJA45_00545</name>
</gene>
<keyword evidence="1 5" id="KW-0963">Cytoplasm</keyword>
<comment type="subunit">
    <text evidence="5">Homodimer; the beta-strands of each monomer intercalate to form a hydrophobic core, while the alpha-helices form wings that extend away from the core.</text>
</comment>
<evidence type="ECO:0000256" key="3">
    <source>
        <dbReference type="ARBA" id="ARBA00022845"/>
    </source>
</evidence>
<dbReference type="NCBIfam" id="TIGR00202">
    <property type="entry name" value="csrA"/>
    <property type="match status" value="1"/>
</dbReference>
<comment type="function">
    <text evidence="5">A translational regulator that binds mRNA to regulate translation initiation and/or mRNA stability. Usually binds in the 5'-UTR at or near the Shine-Dalgarno sequence preventing ribosome-binding, thus repressing translation. Its main target seems to be the major flagellin gene, while its function is anatagonized by FliW.</text>
</comment>
<dbReference type="GO" id="GO:1902208">
    <property type="term" value="P:regulation of bacterial-type flagellum assembly"/>
    <property type="evidence" value="ECO:0007669"/>
    <property type="project" value="UniProtKB-UniRule"/>
</dbReference>
<evidence type="ECO:0000313" key="7">
    <source>
        <dbReference type="Proteomes" id="UP001305702"/>
    </source>
</evidence>
<organism evidence="6 7">
    <name type="scientific">Paenibacillus aurantius</name>
    <dbReference type="NCBI Taxonomy" id="2918900"/>
    <lineage>
        <taxon>Bacteria</taxon>
        <taxon>Bacillati</taxon>
        <taxon>Bacillota</taxon>
        <taxon>Bacilli</taxon>
        <taxon>Bacillales</taxon>
        <taxon>Paenibacillaceae</taxon>
        <taxon>Paenibacillus</taxon>
    </lineage>
</organism>
<proteinExistence type="inferred from homology"/>
<dbReference type="GO" id="GO:0048027">
    <property type="term" value="F:mRNA 5'-UTR binding"/>
    <property type="evidence" value="ECO:0007669"/>
    <property type="project" value="UniProtKB-UniRule"/>
</dbReference>
<keyword evidence="3 5" id="KW-0810">Translation regulation</keyword>
<reference evidence="6 7" key="1">
    <citation type="submission" date="2022-02" db="EMBL/GenBank/DDBJ databases">
        <title>Paenibacillus sp. MBLB1776 Whole Genome Shotgun Sequencing.</title>
        <authorList>
            <person name="Hwang C.Y."/>
            <person name="Cho E.-S."/>
            <person name="Seo M.-J."/>
        </authorList>
    </citation>
    <scope>NUCLEOTIDE SEQUENCE [LARGE SCALE GENOMIC DNA]</scope>
    <source>
        <strain evidence="6 7">MBLB1776</strain>
    </source>
</reference>
<protein>
    <recommendedName>
        <fullName evidence="5">Translational regulator CsrA</fullName>
    </recommendedName>
</protein>
<comment type="subcellular location">
    <subcellularLocation>
        <location evidence="5">Cytoplasm</location>
    </subcellularLocation>
</comment>
<dbReference type="GO" id="GO:0044781">
    <property type="term" value="P:bacterial-type flagellum organization"/>
    <property type="evidence" value="ECO:0007669"/>
    <property type="project" value="UniProtKB-KW"/>
</dbReference>
<evidence type="ECO:0000256" key="5">
    <source>
        <dbReference type="HAMAP-Rule" id="MF_00167"/>
    </source>
</evidence>
<dbReference type="InterPro" id="IPR003751">
    <property type="entry name" value="CsrA"/>
</dbReference>
<keyword evidence="5" id="KW-1005">Bacterial flagellum biogenesis</keyword>
<dbReference type="SUPFAM" id="SSF117130">
    <property type="entry name" value="CsrA-like"/>
    <property type="match status" value="1"/>
</dbReference>
<dbReference type="GO" id="GO:0006109">
    <property type="term" value="P:regulation of carbohydrate metabolic process"/>
    <property type="evidence" value="ECO:0007669"/>
    <property type="project" value="InterPro"/>
</dbReference>
<evidence type="ECO:0000256" key="1">
    <source>
        <dbReference type="ARBA" id="ARBA00022490"/>
    </source>
</evidence>
<keyword evidence="7" id="KW-1185">Reference proteome</keyword>
<dbReference type="GO" id="GO:0045947">
    <property type="term" value="P:negative regulation of translational initiation"/>
    <property type="evidence" value="ECO:0007669"/>
    <property type="project" value="UniProtKB-UniRule"/>
</dbReference>
<evidence type="ECO:0000256" key="2">
    <source>
        <dbReference type="ARBA" id="ARBA00022491"/>
    </source>
</evidence>
<dbReference type="FunFam" id="2.60.40.4380:FF:000002">
    <property type="entry name" value="Translational regulator CsrA"/>
    <property type="match status" value="1"/>
</dbReference>
<dbReference type="PANTHER" id="PTHR34984:SF1">
    <property type="entry name" value="CARBON STORAGE REGULATOR"/>
    <property type="match status" value="1"/>
</dbReference>
<dbReference type="HAMAP" id="MF_00167">
    <property type="entry name" value="CsrA"/>
    <property type="match status" value="1"/>
</dbReference>
<dbReference type="AlphaFoldDB" id="A0AA96LE78"/>
<dbReference type="NCBIfam" id="NF002469">
    <property type="entry name" value="PRK01712.1"/>
    <property type="match status" value="1"/>
</dbReference>
<dbReference type="EMBL" id="CP130318">
    <property type="protein sequence ID" value="WNQ11603.1"/>
    <property type="molecule type" value="Genomic_DNA"/>
</dbReference>
<keyword evidence="4 5" id="KW-0694">RNA-binding</keyword>
<evidence type="ECO:0000256" key="4">
    <source>
        <dbReference type="ARBA" id="ARBA00022884"/>
    </source>
</evidence>